<feature type="active site" description="Proton acceptor" evidence="7">
    <location>
        <position position="238"/>
    </location>
</feature>
<dbReference type="RefSeq" id="WP_162669441.1">
    <property type="nucleotide sequence ID" value="NZ_LR593886.1"/>
</dbReference>
<dbReference type="UniPathway" id="UPA00973"/>
<dbReference type="GO" id="GO:0103118">
    <property type="term" value="F:UDP-3-O-[(3R)-3-hydroxyacyl]-glucosamine N-acyltransferase activity"/>
    <property type="evidence" value="ECO:0007669"/>
    <property type="project" value="UniProtKB-EC"/>
</dbReference>
<evidence type="ECO:0000256" key="6">
    <source>
        <dbReference type="ARBA" id="ARBA00023315"/>
    </source>
</evidence>
<feature type="domain" description="UDP-3-O-[3-hydroxymyristoyl] glucosamine N-acyltransferase non-repeat region" evidence="8">
    <location>
        <begin position="22"/>
        <end position="85"/>
    </location>
</feature>
<dbReference type="Pfam" id="PF00132">
    <property type="entry name" value="Hexapep"/>
    <property type="match status" value="3"/>
</dbReference>
<comment type="subunit">
    <text evidence="7">Homotrimer.</text>
</comment>
<dbReference type="KEGG" id="gms:SOIL9_27460"/>
<keyword evidence="3 7" id="KW-0808">Transferase</keyword>
<evidence type="ECO:0000256" key="4">
    <source>
        <dbReference type="ARBA" id="ARBA00022737"/>
    </source>
</evidence>
<dbReference type="AlphaFoldDB" id="A0A6P2D0T7"/>
<proteinExistence type="inferred from homology"/>
<organism evidence="9 10">
    <name type="scientific">Gemmata massiliana</name>
    <dbReference type="NCBI Taxonomy" id="1210884"/>
    <lineage>
        <taxon>Bacteria</taxon>
        <taxon>Pseudomonadati</taxon>
        <taxon>Planctomycetota</taxon>
        <taxon>Planctomycetia</taxon>
        <taxon>Gemmatales</taxon>
        <taxon>Gemmataceae</taxon>
        <taxon>Gemmata</taxon>
    </lineage>
</organism>
<accession>A0A6P2D0T7</accession>
<dbReference type="Gene3D" id="2.160.10.10">
    <property type="entry name" value="Hexapeptide repeat proteins"/>
    <property type="match status" value="1"/>
</dbReference>
<evidence type="ECO:0000259" key="8">
    <source>
        <dbReference type="Pfam" id="PF04613"/>
    </source>
</evidence>
<keyword evidence="1 7" id="KW-0444">Lipid biosynthesis</keyword>
<dbReference type="NCBIfam" id="NF002060">
    <property type="entry name" value="PRK00892.1"/>
    <property type="match status" value="1"/>
</dbReference>
<dbReference type="PANTHER" id="PTHR43378:SF2">
    <property type="entry name" value="UDP-3-O-ACYLGLUCOSAMINE N-ACYLTRANSFERASE 1, MITOCHONDRIAL-RELATED"/>
    <property type="match status" value="1"/>
</dbReference>
<dbReference type="CDD" id="cd03352">
    <property type="entry name" value="LbH_LpxD"/>
    <property type="match status" value="1"/>
</dbReference>
<comment type="pathway">
    <text evidence="7">Bacterial outer membrane biogenesis; LPS lipid A biosynthesis.</text>
</comment>
<dbReference type="InterPro" id="IPR018357">
    <property type="entry name" value="Hexapep_transf_CS"/>
</dbReference>
<dbReference type="NCBIfam" id="TIGR01853">
    <property type="entry name" value="lipid_A_lpxD"/>
    <property type="match status" value="1"/>
</dbReference>
<keyword evidence="5 7" id="KW-0443">Lipid metabolism</keyword>
<evidence type="ECO:0000313" key="9">
    <source>
        <dbReference type="EMBL" id="VTR94968.1"/>
    </source>
</evidence>
<keyword evidence="2 7" id="KW-0441">Lipid A biosynthesis</keyword>
<keyword evidence="6 7" id="KW-0012">Acyltransferase</keyword>
<evidence type="ECO:0000256" key="1">
    <source>
        <dbReference type="ARBA" id="ARBA00022516"/>
    </source>
</evidence>
<evidence type="ECO:0000313" key="10">
    <source>
        <dbReference type="Proteomes" id="UP000464178"/>
    </source>
</evidence>
<dbReference type="GO" id="GO:0009245">
    <property type="term" value="P:lipid A biosynthetic process"/>
    <property type="evidence" value="ECO:0007669"/>
    <property type="project" value="UniProtKB-UniRule"/>
</dbReference>
<dbReference type="EC" id="2.3.1.191" evidence="7"/>
<keyword evidence="4 7" id="KW-0677">Repeat</keyword>
<dbReference type="InterPro" id="IPR007691">
    <property type="entry name" value="LpxD"/>
</dbReference>
<evidence type="ECO:0000256" key="2">
    <source>
        <dbReference type="ARBA" id="ARBA00022556"/>
    </source>
</evidence>
<name>A0A6P2D0T7_9BACT</name>
<comment type="function">
    <text evidence="7">Catalyzes the N-acylation of UDP-3-O-acylglucosamine using 3-hydroxyacyl-ACP as the acyl donor. Is involved in the biosynthesis of lipid A, a phosphorylated glycolipid that anchors the lipopolysaccharide to the outer membrane of the cell.</text>
</comment>
<reference evidence="9 10" key="1">
    <citation type="submission" date="2019-05" db="EMBL/GenBank/DDBJ databases">
        <authorList>
            <consortium name="Science for Life Laboratories"/>
        </authorList>
    </citation>
    <scope>NUCLEOTIDE SEQUENCE [LARGE SCALE GENOMIC DNA]</scope>
    <source>
        <strain evidence="9">Soil9</strain>
    </source>
</reference>
<sequence length="344" mass="35837">MNVTVRQLAEWVRGEVLGDPELTISNARTLGEAQPGDITFVENGKNLSAWHSSKASAAIVPVSVPVNGRPIIRVSDPLMAFASIVRQLRARPSEAPGGVSPAAHIHPSAKLAPGVTVGPLAVIGEGVEVGANSTICAGATVGRFCKIGSDTTIHPRVVLYDECVVGSRVILHAGVVVGADGFGYRTAHGRHIKVPQLGWVEIEDDVEIGANSTIDRGTFGPTRIGAGTKIDNLVQVGHNCQIGKHNLFCSQVGVAGSAATGDHVVLAGQSGVSDHVTLGARVAVGAQSGVPSDVPDDQHVFGSPATPVHEQIRMHFSLRRLPDLRAEVKEIKKRLDAGSGKNGN</sequence>
<dbReference type="InterPro" id="IPR011004">
    <property type="entry name" value="Trimer_LpxA-like_sf"/>
</dbReference>
<dbReference type="HAMAP" id="MF_00523">
    <property type="entry name" value="LpxD"/>
    <property type="match status" value="1"/>
</dbReference>
<evidence type="ECO:0000256" key="7">
    <source>
        <dbReference type="HAMAP-Rule" id="MF_00523"/>
    </source>
</evidence>
<dbReference type="GO" id="GO:0016410">
    <property type="term" value="F:N-acyltransferase activity"/>
    <property type="evidence" value="ECO:0007669"/>
    <property type="project" value="InterPro"/>
</dbReference>
<evidence type="ECO:0000256" key="5">
    <source>
        <dbReference type="ARBA" id="ARBA00023098"/>
    </source>
</evidence>
<dbReference type="Pfam" id="PF04613">
    <property type="entry name" value="LpxD"/>
    <property type="match status" value="1"/>
</dbReference>
<dbReference type="Proteomes" id="UP000464178">
    <property type="component" value="Chromosome"/>
</dbReference>
<dbReference type="SUPFAM" id="SSF51161">
    <property type="entry name" value="Trimeric LpxA-like enzymes"/>
    <property type="match status" value="1"/>
</dbReference>
<dbReference type="InterPro" id="IPR001451">
    <property type="entry name" value="Hexapep"/>
</dbReference>
<keyword evidence="10" id="KW-1185">Reference proteome</keyword>
<protein>
    <recommendedName>
        <fullName evidence="7">UDP-3-O-acylglucosamine N-acyltransferase</fullName>
        <ecNumber evidence="7">2.3.1.191</ecNumber>
    </recommendedName>
</protein>
<comment type="catalytic activity">
    <reaction evidence="7">
        <text>a UDP-3-O-[(3R)-3-hydroxyacyl]-alpha-D-glucosamine + a (3R)-hydroxyacyl-[ACP] = a UDP-2-N,3-O-bis[(3R)-3-hydroxyacyl]-alpha-D-glucosamine + holo-[ACP] + H(+)</text>
        <dbReference type="Rhea" id="RHEA:53836"/>
        <dbReference type="Rhea" id="RHEA-COMP:9685"/>
        <dbReference type="Rhea" id="RHEA-COMP:9945"/>
        <dbReference type="ChEBI" id="CHEBI:15378"/>
        <dbReference type="ChEBI" id="CHEBI:64479"/>
        <dbReference type="ChEBI" id="CHEBI:78827"/>
        <dbReference type="ChEBI" id="CHEBI:137740"/>
        <dbReference type="ChEBI" id="CHEBI:137748"/>
        <dbReference type="EC" id="2.3.1.191"/>
    </reaction>
</comment>
<dbReference type="GO" id="GO:0016020">
    <property type="term" value="C:membrane"/>
    <property type="evidence" value="ECO:0007669"/>
    <property type="project" value="GOC"/>
</dbReference>
<comment type="similarity">
    <text evidence="7">Belongs to the transferase hexapeptide repeat family. LpxD subfamily.</text>
</comment>
<dbReference type="EMBL" id="LR593886">
    <property type="protein sequence ID" value="VTR94968.1"/>
    <property type="molecule type" value="Genomic_DNA"/>
</dbReference>
<dbReference type="PROSITE" id="PS00101">
    <property type="entry name" value="HEXAPEP_TRANSFERASES"/>
    <property type="match status" value="1"/>
</dbReference>
<evidence type="ECO:0000256" key="3">
    <source>
        <dbReference type="ARBA" id="ARBA00022679"/>
    </source>
</evidence>
<dbReference type="Gene3D" id="3.40.1390.10">
    <property type="entry name" value="MurE/MurF, N-terminal domain"/>
    <property type="match status" value="1"/>
</dbReference>
<dbReference type="InterPro" id="IPR020573">
    <property type="entry name" value="UDP_GlcNAc_AcTrfase_non-rep"/>
</dbReference>
<gene>
    <name evidence="7" type="primary">lpxD</name>
    <name evidence="9" type="ORF">SOIL9_27460</name>
</gene>
<dbReference type="PANTHER" id="PTHR43378">
    <property type="entry name" value="UDP-3-O-ACYLGLUCOSAMINE N-ACYLTRANSFERASE"/>
    <property type="match status" value="1"/>
</dbReference>